<feature type="transmembrane region" description="Helical" evidence="1">
    <location>
        <begin position="168"/>
        <end position="187"/>
    </location>
</feature>
<keyword evidence="3" id="KW-1185">Reference proteome</keyword>
<feature type="transmembrane region" description="Helical" evidence="1">
    <location>
        <begin position="239"/>
        <end position="259"/>
    </location>
</feature>
<feature type="transmembrane region" description="Helical" evidence="1">
    <location>
        <begin position="279"/>
        <end position="298"/>
    </location>
</feature>
<keyword evidence="1" id="KW-0812">Transmembrane</keyword>
<gene>
    <name evidence="2" type="ORF">DM558_01845</name>
</gene>
<dbReference type="EMBL" id="CP029822">
    <property type="protein sequence ID" value="AZS49593.1"/>
    <property type="molecule type" value="Genomic_DNA"/>
</dbReference>
<evidence type="ECO:0000256" key="1">
    <source>
        <dbReference type="SAM" id="Phobius"/>
    </source>
</evidence>
<evidence type="ECO:0000313" key="2">
    <source>
        <dbReference type="EMBL" id="AZS49593.1"/>
    </source>
</evidence>
<dbReference type="AlphaFoldDB" id="A0A3S9XAW8"/>
<dbReference type="Proteomes" id="UP000273143">
    <property type="component" value="Chromosome"/>
</dbReference>
<evidence type="ECO:0000313" key="3">
    <source>
        <dbReference type="Proteomes" id="UP000273143"/>
    </source>
</evidence>
<proteinExistence type="predicted"/>
<sequence length="373" mass="43163">MQLIKKPLLPILSLIVYIAYSYLLSSLFDFNPDDESLLLKIHFVDPLNFLSAFFSYNLISPALPILLVTLLFTLQRRPNLKNIGCIIIITTLAFIITKLLFFFIIPLRIIYLANIHSNTLFIALLMNRSMIHLLVFIICWAFCCHYIFTKVKEPDTTNTLSTKTIKRLITSFYSLFIVITFVSYLQYSVFKPSYTVETSLQGYLIIIVAISLFYLLTWTHEYLRQTPDTEHYQGNIIKAYSMTIGLHILLANGLFLTTILLKGFIHKHDEVKTLLMQSYWLWASLLIIFAITFIIIVAKQVNHIGYKITHYLIFLCLSCLILFIGNNIGSFKIVFIAYAIIMFFTACSAWINAQFVRLSITQFFRTKQPINVS</sequence>
<feature type="transmembrane region" description="Helical" evidence="1">
    <location>
        <begin position="310"/>
        <end position="329"/>
    </location>
</feature>
<dbReference type="RefSeq" id="WP_127161792.1">
    <property type="nucleotide sequence ID" value="NZ_CP029822.1"/>
</dbReference>
<feature type="transmembrane region" description="Helical" evidence="1">
    <location>
        <begin position="48"/>
        <end position="74"/>
    </location>
</feature>
<feature type="transmembrane region" description="Helical" evidence="1">
    <location>
        <begin position="7"/>
        <end position="28"/>
    </location>
</feature>
<feature type="transmembrane region" description="Helical" evidence="1">
    <location>
        <begin position="86"/>
        <end position="110"/>
    </location>
</feature>
<dbReference type="KEGG" id="emo:DM558_01845"/>
<name>A0A3S9XAW8_9GAMM</name>
<protein>
    <submittedName>
        <fullName evidence="2">Uncharacterized protein</fullName>
    </submittedName>
</protein>
<keyword evidence="1" id="KW-1133">Transmembrane helix</keyword>
<organism evidence="2 3">
    <name type="scientific">Entomomonas moraniae</name>
    <dbReference type="NCBI Taxonomy" id="2213226"/>
    <lineage>
        <taxon>Bacteria</taxon>
        <taxon>Pseudomonadati</taxon>
        <taxon>Pseudomonadota</taxon>
        <taxon>Gammaproteobacteria</taxon>
        <taxon>Pseudomonadales</taxon>
        <taxon>Pseudomonadaceae</taxon>
        <taxon>Entomomonas</taxon>
    </lineage>
</organism>
<keyword evidence="1" id="KW-0472">Membrane</keyword>
<feature type="transmembrane region" description="Helical" evidence="1">
    <location>
        <begin position="199"/>
        <end position="218"/>
    </location>
</feature>
<feature type="transmembrane region" description="Helical" evidence="1">
    <location>
        <begin position="335"/>
        <end position="356"/>
    </location>
</feature>
<reference evidence="3" key="1">
    <citation type="submission" date="2018-06" db="EMBL/GenBank/DDBJ databases">
        <title>Complete genome of Pseudomonas insecticola strain QZS01.</title>
        <authorList>
            <person name="Wang J."/>
            <person name="Su Q."/>
        </authorList>
    </citation>
    <scope>NUCLEOTIDE SEQUENCE [LARGE SCALE GENOMIC DNA]</scope>
    <source>
        <strain evidence="3">QZS01</strain>
    </source>
</reference>
<feature type="transmembrane region" description="Helical" evidence="1">
    <location>
        <begin position="130"/>
        <end position="148"/>
    </location>
</feature>
<accession>A0A3S9XAW8</accession>